<feature type="domain" description="TFG box profile" evidence="6">
    <location>
        <begin position="442"/>
        <end position="462"/>
    </location>
</feature>
<feature type="domain" description="Sm" evidence="7">
    <location>
        <begin position="31"/>
        <end position="118"/>
    </location>
</feature>
<feature type="region of interest" description="Disordered" evidence="3">
    <location>
        <begin position="116"/>
        <end position="157"/>
    </location>
</feature>
<evidence type="ECO:0000259" key="5">
    <source>
        <dbReference type="PROSITE" id="PS51513"/>
    </source>
</evidence>
<sequence length="493" mass="50513">MPRRRPAHIHVIFLSASSCAVPSLPKMSAGGQDDSAASFIGALISLTSRSNMRYQGVLSNIDAAQATLALEKVRSWGTEGRCAAAGQPQDEVPGSEKVYDYIVFRAADVVDLRIDDPSPAQAETPAAAAAPSPAPAPAAPSPLATPAPAASTPHEHGVPSPMPYANMYASPHMYGMPPQGYGYNPYMQSPYSGMPPMPPHGAPYGAPPPHMRAFASPVPPAAADAVQPAAPSPAPAPAPAPSQAASQRSVDEAQSQLSGMQLRDAPSTPAAQPSESAAKTNEAAPKASAPSDAAASRKPARKAPAAADANGVPAARAADGPAAAPAASGAPEAAAPSLAAPAKQEASVQQRERPTVPGAPANKPVAHRDASLPAKEYDFESANARFEKELRGTGGAAPAKLEAIPAPNTSGTSSFYDKKSGFFDNISSDVKEHYDRRGQAEAGRQRQADERARNAQTFGDQAAHFQAGGGRGRGRRGRGRGRGGGGRPEWADA</sequence>
<organism evidence="8 9">
    <name type="scientific">Malassezia furfur</name>
    <name type="common">Pityriasis versicolor infection agent</name>
    <name type="synonym">Pityrosporum furfur</name>
    <dbReference type="NCBI Taxonomy" id="55194"/>
    <lineage>
        <taxon>Eukaryota</taxon>
        <taxon>Fungi</taxon>
        <taxon>Dikarya</taxon>
        <taxon>Basidiomycota</taxon>
        <taxon>Ustilaginomycotina</taxon>
        <taxon>Malasseziomycetes</taxon>
        <taxon>Malasseziales</taxon>
        <taxon>Malasseziaceae</taxon>
        <taxon>Malassezia</taxon>
    </lineage>
</organism>
<dbReference type="InterPro" id="IPR025609">
    <property type="entry name" value="Lsm14-like_N"/>
</dbReference>
<evidence type="ECO:0000313" key="8">
    <source>
        <dbReference type="EMBL" id="WFD49318.1"/>
    </source>
</evidence>
<proteinExistence type="predicted"/>
<feature type="signal peptide" evidence="4">
    <location>
        <begin position="1"/>
        <end position="22"/>
    </location>
</feature>
<protein>
    <submittedName>
        <fullName evidence="8">Uncharacterized protein</fullName>
    </submittedName>
</protein>
<feature type="compositionally biased region" description="Pro residues" evidence="3">
    <location>
        <begin position="132"/>
        <end position="145"/>
    </location>
</feature>
<dbReference type="Proteomes" id="UP000818624">
    <property type="component" value="Chromosome 4"/>
</dbReference>
<keyword evidence="4" id="KW-0732">Signal</keyword>
<feature type="region of interest" description="Disordered" evidence="3">
    <location>
        <begin position="433"/>
        <end position="493"/>
    </location>
</feature>
<accession>A0ABY8EUN7</accession>
<dbReference type="InterPro" id="IPR047575">
    <property type="entry name" value="Sm"/>
</dbReference>
<evidence type="ECO:0000256" key="4">
    <source>
        <dbReference type="SAM" id="SignalP"/>
    </source>
</evidence>
<feature type="compositionally biased region" description="Basic residues" evidence="3">
    <location>
        <begin position="472"/>
        <end position="481"/>
    </location>
</feature>
<feature type="short sequence motif" description="FFD box" evidence="1">
    <location>
        <begin position="414"/>
        <end position="430"/>
    </location>
</feature>
<evidence type="ECO:0000256" key="1">
    <source>
        <dbReference type="PROSITE-ProRule" id="PRU00846"/>
    </source>
</evidence>
<dbReference type="Gene3D" id="2.30.30.100">
    <property type="match status" value="1"/>
</dbReference>
<evidence type="ECO:0000256" key="2">
    <source>
        <dbReference type="PROSITE-ProRule" id="PRU00869"/>
    </source>
</evidence>
<dbReference type="Pfam" id="PF12701">
    <property type="entry name" value="LSM14"/>
    <property type="match status" value="1"/>
</dbReference>
<feature type="compositionally biased region" description="Polar residues" evidence="3">
    <location>
        <begin position="269"/>
        <end position="279"/>
    </location>
</feature>
<feature type="short sequence motif" description="TFG box" evidence="2">
    <location>
        <begin position="442"/>
        <end position="462"/>
    </location>
</feature>
<feature type="compositionally biased region" description="Basic and acidic residues" evidence="3">
    <location>
        <begin position="366"/>
        <end position="376"/>
    </location>
</feature>
<feature type="domain" description="FFD box profile" evidence="5">
    <location>
        <begin position="414"/>
        <end position="430"/>
    </location>
</feature>
<dbReference type="PROSITE" id="PS52002">
    <property type="entry name" value="SM"/>
    <property type="match status" value="1"/>
</dbReference>
<dbReference type="SUPFAM" id="SSF50182">
    <property type="entry name" value="Sm-like ribonucleoproteins"/>
    <property type="match status" value="1"/>
</dbReference>
<dbReference type="InterPro" id="IPR025761">
    <property type="entry name" value="FFD_box"/>
</dbReference>
<keyword evidence="9" id="KW-1185">Reference proteome</keyword>
<dbReference type="PROSITE" id="PS51536">
    <property type="entry name" value="TFG"/>
    <property type="match status" value="1"/>
</dbReference>
<dbReference type="PROSITE" id="PS51257">
    <property type="entry name" value="PROKAR_LIPOPROTEIN"/>
    <property type="match status" value="1"/>
</dbReference>
<evidence type="ECO:0000259" key="6">
    <source>
        <dbReference type="PROSITE" id="PS51536"/>
    </source>
</evidence>
<evidence type="ECO:0000313" key="9">
    <source>
        <dbReference type="Proteomes" id="UP000818624"/>
    </source>
</evidence>
<gene>
    <name evidence="8" type="ORF">GLX27_003998</name>
</gene>
<evidence type="ECO:0000256" key="3">
    <source>
        <dbReference type="SAM" id="MobiDB-lite"/>
    </source>
</evidence>
<dbReference type="SMART" id="SM01271">
    <property type="entry name" value="LSM14"/>
    <property type="match status" value="1"/>
</dbReference>
<feature type="region of interest" description="Disordered" evidence="3">
    <location>
        <begin position="215"/>
        <end position="376"/>
    </location>
</feature>
<dbReference type="CDD" id="cd01736">
    <property type="entry name" value="LSm14_N"/>
    <property type="match status" value="1"/>
</dbReference>
<dbReference type="PANTHER" id="PTHR13586">
    <property type="entry name" value="SCD6 PROTEIN-RELATED"/>
    <property type="match status" value="1"/>
</dbReference>
<dbReference type="InterPro" id="IPR019050">
    <property type="entry name" value="FDF_dom"/>
</dbReference>
<evidence type="ECO:0000259" key="7">
    <source>
        <dbReference type="PROSITE" id="PS52002"/>
    </source>
</evidence>
<dbReference type="EMBL" id="CP046237">
    <property type="protein sequence ID" value="WFD49318.1"/>
    <property type="molecule type" value="Genomic_DNA"/>
</dbReference>
<dbReference type="SMART" id="SM01199">
    <property type="entry name" value="FDF"/>
    <property type="match status" value="1"/>
</dbReference>
<feature type="compositionally biased region" description="Low complexity" evidence="3">
    <location>
        <begin position="283"/>
        <end position="342"/>
    </location>
</feature>
<dbReference type="InterPro" id="IPR010920">
    <property type="entry name" value="LSM_dom_sf"/>
</dbReference>
<dbReference type="InterPro" id="IPR025768">
    <property type="entry name" value="TFG_box"/>
</dbReference>
<feature type="compositionally biased region" description="Basic and acidic residues" evidence="3">
    <location>
        <begin position="433"/>
        <end position="453"/>
    </location>
</feature>
<feature type="region of interest" description="Disordered" evidence="3">
    <location>
        <begin position="391"/>
        <end position="418"/>
    </location>
</feature>
<feature type="compositionally biased region" description="Low complexity" evidence="3">
    <location>
        <begin position="117"/>
        <end position="131"/>
    </location>
</feature>
<name>A0ABY8EUN7_MALFU</name>
<dbReference type="PANTHER" id="PTHR13586:SF0">
    <property type="entry name" value="TRAILER HITCH, ISOFORM H"/>
    <property type="match status" value="1"/>
</dbReference>
<reference evidence="8 9" key="1">
    <citation type="journal article" date="2020" name="Elife">
        <title>Loss of centromere function drives karyotype evolution in closely related Malassezia species.</title>
        <authorList>
            <person name="Sankaranarayanan S.R."/>
            <person name="Ianiri G."/>
            <person name="Coelho M.A."/>
            <person name="Reza M.H."/>
            <person name="Thimmappa B.C."/>
            <person name="Ganguly P."/>
            <person name="Vadnala R.N."/>
            <person name="Sun S."/>
            <person name="Siddharthan R."/>
            <person name="Tellgren-Roth C."/>
            <person name="Dawson T.L."/>
            <person name="Heitman J."/>
            <person name="Sanyal K."/>
        </authorList>
    </citation>
    <scope>NUCLEOTIDE SEQUENCE [LARGE SCALE GENOMIC DNA]</scope>
    <source>
        <strain evidence="8">CBS14141</strain>
    </source>
</reference>
<feature type="compositionally biased region" description="Pro residues" evidence="3">
    <location>
        <begin position="230"/>
        <end position="240"/>
    </location>
</feature>
<feature type="chain" id="PRO_5045072360" evidence="4">
    <location>
        <begin position="23"/>
        <end position="493"/>
    </location>
</feature>
<dbReference type="PROSITE" id="PS51513">
    <property type="entry name" value="FFD"/>
    <property type="match status" value="1"/>
</dbReference>